<keyword evidence="1" id="KW-0175">Coiled coil</keyword>
<gene>
    <name evidence="3" type="ORF">NCTC11401_03006</name>
    <name evidence="2" type="ORF">SAMN05421777_1376</name>
</gene>
<evidence type="ECO:0000313" key="5">
    <source>
        <dbReference type="Proteomes" id="UP000254374"/>
    </source>
</evidence>
<name>A0A377GNF5_9GAMM</name>
<dbReference type="EMBL" id="FTNL01000037">
    <property type="protein sequence ID" value="SIR89158.1"/>
    <property type="molecule type" value="Genomic_DNA"/>
</dbReference>
<proteinExistence type="predicted"/>
<reference evidence="2 4" key="1">
    <citation type="submission" date="2017-01" db="EMBL/GenBank/DDBJ databases">
        <authorList>
            <person name="Varghese N."/>
            <person name="Submissions S."/>
        </authorList>
    </citation>
    <scope>NUCLEOTIDE SEQUENCE [LARGE SCALE GENOMIC DNA]</scope>
    <source>
        <strain evidence="2 4">ATCC 33342</strain>
    </source>
</reference>
<dbReference type="OrthoDB" id="5652097at2"/>
<dbReference type="AlphaFoldDB" id="A0A377GNF5"/>
<keyword evidence="4" id="KW-1185">Reference proteome</keyword>
<feature type="coiled-coil region" evidence="1">
    <location>
        <begin position="260"/>
        <end position="287"/>
    </location>
</feature>
<protein>
    <submittedName>
        <fullName evidence="3">Uncharacterized protein</fullName>
    </submittedName>
</protein>
<dbReference type="Proteomes" id="UP000186808">
    <property type="component" value="Unassembled WGS sequence"/>
</dbReference>
<evidence type="ECO:0000256" key="1">
    <source>
        <dbReference type="SAM" id="Coils"/>
    </source>
</evidence>
<evidence type="ECO:0000313" key="3">
    <source>
        <dbReference type="EMBL" id="STO26154.1"/>
    </source>
</evidence>
<accession>A0A377GNF5</accession>
<dbReference type="EMBL" id="UGGV01000001">
    <property type="protein sequence ID" value="STO26154.1"/>
    <property type="molecule type" value="Genomic_DNA"/>
</dbReference>
<evidence type="ECO:0000313" key="2">
    <source>
        <dbReference type="EMBL" id="SIR89158.1"/>
    </source>
</evidence>
<dbReference type="RefSeq" id="WP_058467515.1">
    <property type="nucleotide sequence ID" value="NZ_CAAAIV010000095.1"/>
</dbReference>
<sequence>MTRLEELIYSLTAVIVRYHDSQPKVKKLVSETNEELLREKSLIRAKEIIQNKEVHFKIRLNELIKQCSDSGRRPFLYYILHEITSLKELLDKTASLESTKLEEYKNQIFQLLVDLRVLLDTPKHKTYRMTYSKSEDTEERTIALSGLKNDGYIGGDLCNSGDILNDSVLRLFNISTQTSNARIGDIAEQICMEHQHALLVPELLEKNALQKKVNSEQEKELGLLTNEQKETHKKLASLTAKERTAIYVFYILFKRMQAKEEKQKTVIEQQQNTIGELRQQISNLAHQVDSKPLNHRFYSPSY</sequence>
<dbReference type="Proteomes" id="UP000254374">
    <property type="component" value="Unassembled WGS sequence"/>
</dbReference>
<evidence type="ECO:0000313" key="4">
    <source>
        <dbReference type="Proteomes" id="UP000186808"/>
    </source>
</evidence>
<organism evidence="3 5">
    <name type="scientific">Fluoribacter gormanii</name>
    <dbReference type="NCBI Taxonomy" id="464"/>
    <lineage>
        <taxon>Bacteria</taxon>
        <taxon>Pseudomonadati</taxon>
        <taxon>Pseudomonadota</taxon>
        <taxon>Gammaproteobacteria</taxon>
        <taxon>Legionellales</taxon>
        <taxon>Legionellaceae</taxon>
        <taxon>Fluoribacter</taxon>
    </lineage>
</organism>
<reference evidence="3 5" key="2">
    <citation type="submission" date="2018-06" db="EMBL/GenBank/DDBJ databases">
        <authorList>
            <consortium name="Pathogen Informatics"/>
            <person name="Doyle S."/>
        </authorList>
    </citation>
    <scope>NUCLEOTIDE SEQUENCE [LARGE SCALE GENOMIC DNA]</scope>
    <source>
        <strain evidence="3 5">NCTC11401</strain>
    </source>
</reference>